<sequence>PNPIPRNIQEWKESAKTSHTYKLLHRKIDPNAPHTYFNQILSH</sequence>
<reference evidence="1" key="1">
    <citation type="submission" date="2021-06" db="EMBL/GenBank/DDBJ databases">
        <authorList>
            <person name="Kallberg Y."/>
            <person name="Tangrot J."/>
            <person name="Rosling A."/>
        </authorList>
    </citation>
    <scope>NUCLEOTIDE SEQUENCE</scope>
    <source>
        <strain evidence="1">MA453B</strain>
    </source>
</reference>
<name>A0A9N9JVH5_9GLOM</name>
<accession>A0A9N9JVH5</accession>
<feature type="non-terminal residue" evidence="1">
    <location>
        <position position="1"/>
    </location>
</feature>
<feature type="non-terminal residue" evidence="1">
    <location>
        <position position="43"/>
    </location>
</feature>
<dbReference type="AlphaFoldDB" id="A0A9N9JVH5"/>
<protein>
    <submittedName>
        <fullName evidence="1">25067_t:CDS:1</fullName>
    </submittedName>
</protein>
<dbReference type="OrthoDB" id="2440320at2759"/>
<evidence type="ECO:0000313" key="2">
    <source>
        <dbReference type="Proteomes" id="UP000789405"/>
    </source>
</evidence>
<evidence type="ECO:0000313" key="1">
    <source>
        <dbReference type="EMBL" id="CAG8799407.1"/>
    </source>
</evidence>
<comment type="caution">
    <text evidence="1">The sequence shown here is derived from an EMBL/GenBank/DDBJ whole genome shotgun (WGS) entry which is preliminary data.</text>
</comment>
<dbReference type="Proteomes" id="UP000789405">
    <property type="component" value="Unassembled WGS sequence"/>
</dbReference>
<gene>
    <name evidence="1" type="ORF">DERYTH_LOCUS23063</name>
</gene>
<organism evidence="1 2">
    <name type="scientific">Dentiscutata erythropus</name>
    <dbReference type="NCBI Taxonomy" id="1348616"/>
    <lineage>
        <taxon>Eukaryota</taxon>
        <taxon>Fungi</taxon>
        <taxon>Fungi incertae sedis</taxon>
        <taxon>Mucoromycota</taxon>
        <taxon>Glomeromycotina</taxon>
        <taxon>Glomeromycetes</taxon>
        <taxon>Diversisporales</taxon>
        <taxon>Gigasporaceae</taxon>
        <taxon>Dentiscutata</taxon>
    </lineage>
</organism>
<dbReference type="EMBL" id="CAJVPY010033865">
    <property type="protein sequence ID" value="CAG8799407.1"/>
    <property type="molecule type" value="Genomic_DNA"/>
</dbReference>
<keyword evidence="2" id="KW-1185">Reference proteome</keyword>
<proteinExistence type="predicted"/>